<gene>
    <name evidence="1" type="ORF">SAMN00808754_1424</name>
</gene>
<dbReference type="Proteomes" id="UP000192569">
    <property type="component" value="Chromosome I"/>
</dbReference>
<name>A0A1W1VTJ0_9FIRM</name>
<dbReference type="RefSeq" id="WP_084665041.1">
    <property type="nucleotide sequence ID" value="NZ_LT838272.1"/>
</dbReference>
<evidence type="ECO:0000313" key="1">
    <source>
        <dbReference type="EMBL" id="SMB96204.1"/>
    </source>
</evidence>
<dbReference type="STRING" id="698762.SAMN00808754_1424"/>
<proteinExistence type="predicted"/>
<reference evidence="1 2" key="1">
    <citation type="submission" date="2017-04" db="EMBL/GenBank/DDBJ databases">
        <authorList>
            <person name="Afonso C.L."/>
            <person name="Miller P.J."/>
            <person name="Scott M.A."/>
            <person name="Spackman E."/>
            <person name="Goraichik I."/>
            <person name="Dimitrov K.M."/>
            <person name="Suarez D.L."/>
            <person name="Swayne D.E."/>
        </authorList>
    </citation>
    <scope>NUCLEOTIDE SEQUENCE [LARGE SCALE GENOMIC DNA]</scope>
    <source>
        <strain evidence="1 2">ToBE</strain>
    </source>
</reference>
<sequence>MCADFRNNKVKSPGCERGKKRFRLGAQVLVKRLVPYFVKGEKQGFVVDWESYWEEGRTVEVGVVAVRKKNGRWKVVELELPGDVPEEDAEDILLRHWYVFDKDDKRRKCPPLYAVWGFDDPPVWVAACEKPTHEEQIPFAQRLKELEEGPDIAWEGINLVDALRQLGPGICTVVSDLTVFDFDILDSGIFAKRGFCPGCAGEAGKAADEEIRHRLAQILAGSRAAGVTVRTFTQDTVCVRNERSELVRVPVKEIRGFLVRNAGCREGRVVLECERLSPEAVRDAYCYDPATGRYIGLIVDERDHRFV</sequence>
<evidence type="ECO:0000313" key="2">
    <source>
        <dbReference type="Proteomes" id="UP000192569"/>
    </source>
</evidence>
<keyword evidence="2" id="KW-1185">Reference proteome</keyword>
<protein>
    <submittedName>
        <fullName evidence="1">Uncharacterized protein</fullName>
    </submittedName>
</protein>
<dbReference type="OrthoDB" id="9962859at2"/>
<dbReference type="AlphaFoldDB" id="A0A1W1VTJ0"/>
<dbReference type="EMBL" id="LT838272">
    <property type="protein sequence ID" value="SMB96204.1"/>
    <property type="molecule type" value="Genomic_DNA"/>
</dbReference>
<organism evidence="1 2">
    <name type="scientific">Thermanaeromonas toyohensis ToBE</name>
    <dbReference type="NCBI Taxonomy" id="698762"/>
    <lineage>
        <taxon>Bacteria</taxon>
        <taxon>Bacillati</taxon>
        <taxon>Bacillota</taxon>
        <taxon>Clostridia</taxon>
        <taxon>Neomoorellales</taxon>
        <taxon>Neomoorellaceae</taxon>
        <taxon>Thermanaeromonas</taxon>
    </lineage>
</organism>
<accession>A0A1W1VTJ0</accession>